<protein>
    <submittedName>
        <fullName evidence="3">Extracellular GDSL-like lipase/acylhydrolase</fullName>
    </submittedName>
</protein>
<reference evidence="3" key="1">
    <citation type="submission" date="2023-03" db="EMBL/GenBank/DDBJ databases">
        <title>Massive genome expansion in bonnet fungi (Mycena s.s.) driven by repeated elements and novel gene families across ecological guilds.</title>
        <authorList>
            <consortium name="Lawrence Berkeley National Laboratory"/>
            <person name="Harder C.B."/>
            <person name="Miyauchi S."/>
            <person name="Viragh M."/>
            <person name="Kuo A."/>
            <person name="Thoen E."/>
            <person name="Andreopoulos B."/>
            <person name="Lu D."/>
            <person name="Skrede I."/>
            <person name="Drula E."/>
            <person name="Henrissat B."/>
            <person name="Morin E."/>
            <person name="Kohler A."/>
            <person name="Barry K."/>
            <person name="LaButti K."/>
            <person name="Morin E."/>
            <person name="Salamov A."/>
            <person name="Lipzen A."/>
            <person name="Mereny Z."/>
            <person name="Hegedus B."/>
            <person name="Baldrian P."/>
            <person name="Stursova M."/>
            <person name="Weitz H."/>
            <person name="Taylor A."/>
            <person name="Grigoriev I.V."/>
            <person name="Nagy L.G."/>
            <person name="Martin F."/>
            <person name="Kauserud H."/>
        </authorList>
    </citation>
    <scope>NUCLEOTIDE SEQUENCE</scope>
    <source>
        <strain evidence="3">9284</strain>
    </source>
</reference>
<keyword evidence="4" id="KW-1185">Reference proteome</keyword>
<name>A0AAD7CEJ1_9AGAR</name>
<dbReference type="PANTHER" id="PTHR43784:SF3">
    <property type="entry name" value="GDSL FAMILY LIPASE"/>
    <property type="match status" value="1"/>
</dbReference>
<evidence type="ECO:0000256" key="1">
    <source>
        <dbReference type="SAM" id="SignalP"/>
    </source>
</evidence>
<dbReference type="InterPro" id="IPR013830">
    <property type="entry name" value="SGNH_hydro"/>
</dbReference>
<proteinExistence type="predicted"/>
<accession>A0AAD7CEJ1</accession>
<dbReference type="PANTHER" id="PTHR43784">
    <property type="entry name" value="GDSL-LIKE LIPASE/ACYLHYDROLASE, PUTATIVE (AFU_ORTHOLOGUE AFUA_2G00820)-RELATED"/>
    <property type="match status" value="1"/>
</dbReference>
<dbReference type="CDD" id="cd01830">
    <property type="entry name" value="XynE_like"/>
    <property type="match status" value="1"/>
</dbReference>
<dbReference type="InterPro" id="IPR036514">
    <property type="entry name" value="SGNH_hydro_sf"/>
</dbReference>
<comment type="caution">
    <text evidence="3">The sequence shown here is derived from an EMBL/GenBank/DDBJ whole genome shotgun (WGS) entry which is preliminary data.</text>
</comment>
<keyword evidence="1" id="KW-0732">Signal</keyword>
<dbReference type="SUPFAM" id="SSF52266">
    <property type="entry name" value="SGNH hydrolase"/>
    <property type="match status" value="1"/>
</dbReference>
<evidence type="ECO:0000259" key="2">
    <source>
        <dbReference type="Pfam" id="PF13472"/>
    </source>
</evidence>
<dbReference type="EMBL" id="JARKIF010000002">
    <property type="protein sequence ID" value="KAJ7646920.1"/>
    <property type="molecule type" value="Genomic_DNA"/>
</dbReference>
<feature type="signal peptide" evidence="1">
    <location>
        <begin position="1"/>
        <end position="18"/>
    </location>
</feature>
<dbReference type="InterPro" id="IPR053140">
    <property type="entry name" value="GDSL_Rv0518-like"/>
</dbReference>
<dbReference type="Pfam" id="PF13472">
    <property type="entry name" value="Lipase_GDSL_2"/>
    <property type="match status" value="1"/>
</dbReference>
<sequence>MPPFWTLALLACAHAANAVWVNTWTSMPQLTEFNNLPPPPFNGTDGVFFNTTIRQTVRMSIGGDHIRVHFSNAFGPNSVTIDAATVALPLGGVSGASAIVPNSMKTLTFGGSPSITIPNGAQVVSDPIAMPVQTQQTITVTIFTAAGQAGFDITSHPGSRATSWMAFGNHVMANNLTDPSTQSVVHWYYVSAVETFTTAPDPKAFVIVGDSITDGGVAVTDSNTRWTDLLLARMQQNPATKQISVNNQGANANRVLTDGNGPNALGRIDRDVLSQTGVKFVMIFEGVNDIGMGPASTEAQQAIGDQLIAAYKQMIMRVHAQGMPIFASTVTPFSAVPVNITSLNKRAIDPTTDAVREPTRQRVNAFIRSGVFDAVIDFDKIVSDPASPAQLLPEFNSGDSLHPNGAGFMAMANAFPLDLFEQFAGVVNRLE</sequence>
<dbReference type="AlphaFoldDB" id="A0AAD7CEJ1"/>
<evidence type="ECO:0000313" key="4">
    <source>
        <dbReference type="Proteomes" id="UP001221142"/>
    </source>
</evidence>
<organism evidence="3 4">
    <name type="scientific">Roridomyces roridus</name>
    <dbReference type="NCBI Taxonomy" id="1738132"/>
    <lineage>
        <taxon>Eukaryota</taxon>
        <taxon>Fungi</taxon>
        <taxon>Dikarya</taxon>
        <taxon>Basidiomycota</taxon>
        <taxon>Agaricomycotina</taxon>
        <taxon>Agaricomycetes</taxon>
        <taxon>Agaricomycetidae</taxon>
        <taxon>Agaricales</taxon>
        <taxon>Marasmiineae</taxon>
        <taxon>Mycenaceae</taxon>
        <taxon>Roridomyces</taxon>
    </lineage>
</organism>
<feature type="domain" description="SGNH hydrolase-type esterase" evidence="2">
    <location>
        <begin position="208"/>
        <end position="407"/>
    </location>
</feature>
<gene>
    <name evidence="3" type="ORF">FB45DRAFT_821445</name>
</gene>
<dbReference type="Gene3D" id="3.40.50.1110">
    <property type="entry name" value="SGNH hydrolase"/>
    <property type="match status" value="1"/>
</dbReference>
<feature type="chain" id="PRO_5041930734" evidence="1">
    <location>
        <begin position="19"/>
        <end position="431"/>
    </location>
</feature>
<dbReference type="Proteomes" id="UP001221142">
    <property type="component" value="Unassembled WGS sequence"/>
</dbReference>
<evidence type="ECO:0000313" key="3">
    <source>
        <dbReference type="EMBL" id="KAJ7646920.1"/>
    </source>
</evidence>